<dbReference type="InterPro" id="IPR035919">
    <property type="entry name" value="EAL_sf"/>
</dbReference>
<feature type="region of interest" description="Disordered" evidence="1">
    <location>
        <begin position="287"/>
        <end position="306"/>
    </location>
</feature>
<feature type="domain" description="GGDEF" evidence="4">
    <location>
        <begin position="347"/>
        <end position="492"/>
    </location>
</feature>
<dbReference type="Proteomes" id="UP000664303">
    <property type="component" value="Unassembled WGS sequence"/>
</dbReference>
<dbReference type="InterPro" id="IPR029787">
    <property type="entry name" value="Nucleotide_cyclase"/>
</dbReference>
<dbReference type="RefSeq" id="WP_206560281.1">
    <property type="nucleotide sequence ID" value="NZ_JAFKCZ010000006.1"/>
</dbReference>
<proteinExistence type="predicted"/>
<dbReference type="InterPro" id="IPR001633">
    <property type="entry name" value="EAL_dom"/>
</dbReference>
<dbReference type="Pfam" id="PF00990">
    <property type="entry name" value="GGDEF"/>
    <property type="match status" value="1"/>
</dbReference>
<dbReference type="SMART" id="SM00052">
    <property type="entry name" value="EAL"/>
    <property type="match status" value="1"/>
</dbReference>
<name>A0A939DEZ5_9GAMM</name>
<dbReference type="Gene3D" id="3.20.20.450">
    <property type="entry name" value="EAL domain"/>
    <property type="match status" value="1"/>
</dbReference>
<dbReference type="Gene3D" id="3.30.70.270">
    <property type="match status" value="1"/>
</dbReference>
<dbReference type="CDD" id="cd01948">
    <property type="entry name" value="EAL"/>
    <property type="match status" value="1"/>
</dbReference>
<sequence>MTTAGRLNTLILTLVVLAGLVLTLLAAAQGYRAGLDREVAAASARVAARADFQWLVYRRDGAGLNRSLRALAAAPTVSGAIAYTRIGEELAREGDGAAPPFAALRAGASTTARVLRGANSGGQLAGSGFFTVIRGGAQHALLSLPLVTTVNPENKLTAFDFLEALTRASPPSSDFVIGYVHLAIDLPLLAREALAGAVKLLATWLVPVVLGLAAVLWWNRRLLSRMQQVARTMDNIAGGDFEQHADFRGGREFDDIADALERLSHSLQRHQREIELGRDLLSKKVEERTSQLSRSTEELSRATEAASESEHRLQRLTYYDSLTSLPNRRLFTEQFGLLMRLSRRGGQLLALLYVGLDDFRRVNDSLGHHAGDLLLREVAKRLRHSVRDSDAITQMGDAKHNIAVSRMDGDEFTVVLNQLETPEAAAMVARRIIRRLSETLEIDGHGVTVSPRVGIAVYPGDGDNPGALLNAAATAMAAARQGGGDGFRYFHRDMVAAGNERLRIESDLRHALENRELELHFQPQIDTVMGTVIAIEALLRWEHPRLGMVTPYDFVAIAEEAGLMGRIGDWVLAEACQRLKGLETAVATLPRVAVNISAAQLGEGFAATVKSTLSRTGLAADRLELSLAEQALTAADESVLNGLHELRSLGVYLSLDGYGLGQSSLVQLSHFPLDELKIEREFVTDFREQGQAGPVLALIATARSLGLRASAEGVESRKEYRFLAEQGVKQMQGYLFSKPVPLETLLPMLAPWHFSEQIRKFGAQAGPG</sequence>
<dbReference type="SUPFAM" id="SSF141868">
    <property type="entry name" value="EAL domain-like"/>
    <property type="match status" value="1"/>
</dbReference>
<dbReference type="SUPFAM" id="SSF55073">
    <property type="entry name" value="Nucleotide cyclase"/>
    <property type="match status" value="1"/>
</dbReference>
<protein>
    <submittedName>
        <fullName evidence="5">EAL domain-containing protein</fullName>
    </submittedName>
</protein>
<dbReference type="PROSITE" id="PS50883">
    <property type="entry name" value="EAL"/>
    <property type="match status" value="1"/>
</dbReference>
<feature type="domain" description="EAL" evidence="2">
    <location>
        <begin position="501"/>
        <end position="753"/>
    </location>
</feature>
<dbReference type="PANTHER" id="PTHR44757:SF2">
    <property type="entry name" value="BIOFILM ARCHITECTURE MAINTENANCE PROTEIN MBAA"/>
    <property type="match status" value="1"/>
</dbReference>
<dbReference type="Pfam" id="PF00563">
    <property type="entry name" value="EAL"/>
    <property type="match status" value="1"/>
</dbReference>
<dbReference type="PROSITE" id="PS50885">
    <property type="entry name" value="HAMP"/>
    <property type="match status" value="1"/>
</dbReference>
<evidence type="ECO:0000259" key="2">
    <source>
        <dbReference type="PROSITE" id="PS50883"/>
    </source>
</evidence>
<dbReference type="NCBIfam" id="TIGR00254">
    <property type="entry name" value="GGDEF"/>
    <property type="match status" value="1"/>
</dbReference>
<dbReference type="InterPro" id="IPR000160">
    <property type="entry name" value="GGDEF_dom"/>
</dbReference>
<dbReference type="AlphaFoldDB" id="A0A939DEZ5"/>
<dbReference type="SMART" id="SM00304">
    <property type="entry name" value="HAMP"/>
    <property type="match status" value="1"/>
</dbReference>
<dbReference type="CDD" id="cd01949">
    <property type="entry name" value="GGDEF"/>
    <property type="match status" value="1"/>
</dbReference>
<feature type="domain" description="HAMP" evidence="3">
    <location>
        <begin position="220"/>
        <end position="272"/>
    </location>
</feature>
<dbReference type="Pfam" id="PF00672">
    <property type="entry name" value="HAMP"/>
    <property type="match status" value="1"/>
</dbReference>
<dbReference type="PROSITE" id="PS50887">
    <property type="entry name" value="GGDEF"/>
    <property type="match status" value="1"/>
</dbReference>
<evidence type="ECO:0000259" key="4">
    <source>
        <dbReference type="PROSITE" id="PS50887"/>
    </source>
</evidence>
<accession>A0A939DEZ5</accession>
<feature type="compositionally biased region" description="Basic and acidic residues" evidence="1">
    <location>
        <begin position="287"/>
        <end position="301"/>
    </location>
</feature>
<dbReference type="GO" id="GO:0016020">
    <property type="term" value="C:membrane"/>
    <property type="evidence" value="ECO:0007669"/>
    <property type="project" value="InterPro"/>
</dbReference>
<dbReference type="PANTHER" id="PTHR44757">
    <property type="entry name" value="DIGUANYLATE CYCLASE DGCP"/>
    <property type="match status" value="1"/>
</dbReference>
<dbReference type="SMART" id="SM00267">
    <property type="entry name" value="GGDEF"/>
    <property type="match status" value="1"/>
</dbReference>
<dbReference type="EMBL" id="JAFKCZ010000006">
    <property type="protein sequence ID" value="MBN7796839.1"/>
    <property type="molecule type" value="Genomic_DNA"/>
</dbReference>
<comment type="caution">
    <text evidence="5">The sequence shown here is derived from an EMBL/GenBank/DDBJ whole genome shotgun (WGS) entry which is preliminary data.</text>
</comment>
<dbReference type="InterPro" id="IPR043128">
    <property type="entry name" value="Rev_trsase/Diguanyl_cyclase"/>
</dbReference>
<dbReference type="InterPro" id="IPR003660">
    <property type="entry name" value="HAMP_dom"/>
</dbReference>
<dbReference type="GO" id="GO:0007165">
    <property type="term" value="P:signal transduction"/>
    <property type="evidence" value="ECO:0007669"/>
    <property type="project" value="InterPro"/>
</dbReference>
<dbReference type="InterPro" id="IPR052155">
    <property type="entry name" value="Biofilm_reg_signaling"/>
</dbReference>
<reference evidence="5" key="1">
    <citation type="submission" date="2021-02" db="EMBL/GenBank/DDBJ databases">
        <title>PHA producing bacteria isolated from coastal sediment in Guangdong, Shenzhen.</title>
        <authorList>
            <person name="Zheng W."/>
            <person name="Yu S."/>
            <person name="Huang Y."/>
        </authorList>
    </citation>
    <scope>NUCLEOTIDE SEQUENCE</scope>
    <source>
        <strain evidence="5">TN14-10</strain>
    </source>
</reference>
<organism evidence="5 6">
    <name type="scientific">Parahaliea mediterranea</name>
    <dbReference type="NCBI Taxonomy" id="651086"/>
    <lineage>
        <taxon>Bacteria</taxon>
        <taxon>Pseudomonadati</taxon>
        <taxon>Pseudomonadota</taxon>
        <taxon>Gammaproteobacteria</taxon>
        <taxon>Cellvibrionales</taxon>
        <taxon>Halieaceae</taxon>
        <taxon>Parahaliea</taxon>
    </lineage>
</organism>
<dbReference type="Gene3D" id="6.10.340.10">
    <property type="match status" value="1"/>
</dbReference>
<evidence type="ECO:0000259" key="3">
    <source>
        <dbReference type="PROSITE" id="PS50885"/>
    </source>
</evidence>
<evidence type="ECO:0000313" key="6">
    <source>
        <dbReference type="Proteomes" id="UP000664303"/>
    </source>
</evidence>
<keyword evidence="6" id="KW-1185">Reference proteome</keyword>
<gene>
    <name evidence="5" type="ORF">JYP50_09565</name>
</gene>
<evidence type="ECO:0000313" key="5">
    <source>
        <dbReference type="EMBL" id="MBN7796839.1"/>
    </source>
</evidence>
<evidence type="ECO:0000256" key="1">
    <source>
        <dbReference type="SAM" id="MobiDB-lite"/>
    </source>
</evidence>